<dbReference type="GO" id="GO:0051213">
    <property type="term" value="F:dioxygenase activity"/>
    <property type="evidence" value="ECO:0007669"/>
    <property type="project" value="UniProtKB-KW"/>
</dbReference>
<dbReference type="Gene3D" id="3.90.380.10">
    <property type="entry name" value="Naphthalene 1,2-dioxygenase Alpha Subunit, Chain A, domain 1"/>
    <property type="match status" value="1"/>
</dbReference>
<accession>A0A2K8T7L4</accession>
<keyword evidence="3" id="KW-0223">Dioxygenase</keyword>
<sequence length="106" mass="12370">MYPPVLDEIGGSFWCLINYFQTITPVDEDECVVQYWLMVNSTREVKVEMYLDIQNQVASQDIAIVESQQPRRLPLDLQAEVHLPSDRYSIAYRQWLKKQGVTFGTI</sequence>
<reference evidence="3 4" key="1">
    <citation type="submission" date="2017-11" db="EMBL/GenBank/DDBJ databases">
        <title>Complete genome of a free-living desiccation-tolerant cyanobacterium and its photosynthetic adaptation to extreme terrestrial habitat.</title>
        <authorList>
            <person name="Shang J."/>
        </authorList>
    </citation>
    <scope>NUCLEOTIDE SEQUENCE [LARGE SCALE GENOMIC DNA]</scope>
    <source>
        <strain evidence="3 4">CCNUN1</strain>
        <plasmid evidence="4">pnfsy06</plasmid>
    </source>
</reference>
<dbReference type="RefSeq" id="WP_100903706.1">
    <property type="nucleotide sequence ID" value="NZ_CP024791.1"/>
</dbReference>
<gene>
    <name evidence="3" type="ORF">COO91_09846</name>
</gene>
<evidence type="ECO:0000313" key="3">
    <source>
        <dbReference type="EMBL" id="AUB43662.1"/>
    </source>
</evidence>
<dbReference type="AlphaFoldDB" id="A0A2K8T7L4"/>
<keyword evidence="4" id="KW-1185">Reference proteome</keyword>
<evidence type="ECO:0000259" key="2">
    <source>
        <dbReference type="Pfam" id="PF19112"/>
    </source>
</evidence>
<geneLocation type="plasmid" evidence="4">
    <name>pnfsy06</name>
</geneLocation>
<proteinExistence type="predicted"/>
<feature type="domain" description="Vanillate O-demethylase oxygenase-like C-terminal catalytic" evidence="2">
    <location>
        <begin position="18"/>
        <end position="98"/>
    </location>
</feature>
<dbReference type="Proteomes" id="UP000232003">
    <property type="component" value="Plasmid pNFSY06"/>
</dbReference>
<dbReference type="KEGG" id="nfl:COO91_09846"/>
<keyword evidence="1" id="KW-0560">Oxidoreductase</keyword>
<evidence type="ECO:0000256" key="1">
    <source>
        <dbReference type="ARBA" id="ARBA00023002"/>
    </source>
</evidence>
<keyword evidence="3" id="KW-0614">Plasmid</keyword>
<evidence type="ECO:0000313" key="4">
    <source>
        <dbReference type="Proteomes" id="UP000232003"/>
    </source>
</evidence>
<dbReference type="InterPro" id="IPR044043">
    <property type="entry name" value="VanA_C_cat"/>
</dbReference>
<dbReference type="EMBL" id="CP024791">
    <property type="protein sequence ID" value="AUB43662.1"/>
    <property type="molecule type" value="Genomic_DNA"/>
</dbReference>
<dbReference type="Pfam" id="PF19112">
    <property type="entry name" value="VanA_C"/>
    <property type="match status" value="1"/>
</dbReference>
<protein>
    <submittedName>
        <fullName evidence="3">Phenylpropionate dioxygenase or related ring-hydroxylating dioxygenase, large terminal subunit</fullName>
    </submittedName>
</protein>
<dbReference type="SUPFAM" id="SSF55961">
    <property type="entry name" value="Bet v1-like"/>
    <property type="match status" value="1"/>
</dbReference>
<organism evidence="3 4">
    <name type="scientific">Nostoc flagelliforme CCNUN1</name>
    <dbReference type="NCBI Taxonomy" id="2038116"/>
    <lineage>
        <taxon>Bacteria</taxon>
        <taxon>Bacillati</taxon>
        <taxon>Cyanobacteriota</taxon>
        <taxon>Cyanophyceae</taxon>
        <taxon>Nostocales</taxon>
        <taxon>Nostocaceae</taxon>
        <taxon>Nostoc</taxon>
    </lineage>
</organism>
<name>A0A2K8T7L4_9NOSO</name>